<sequence>MSTMQGSMMATHSEEYYLEEGDVIVRVENTLYRFHSYHLQRATTYFDKLLQLEGDVDRSPIVLDGVRTSDFEGLLWFFYESGYTWQGLIKGTKNIDKTWKSVLLLAEKFSMVEIAKVACYALHRNGAPLGDARKIELCMRYGLPDAWMDPHLKRVLTREESLSAQECGQLGFAVTALLAKSRELYHHAQMDGRTSCPSPAASCSQCTDTEAVVCLQGLVHVCDADVKHHWSCPERASALPLRTEFVKDIYENLSKLRGQLERVSAKSPPSVRGPEQGDTWFIVENTVFRLHSFHLIKASPVFATMFTLAGNTDDRDQGHSPDDPIRLRGDTAKCMDSMLWFFYDSPYEWSEHVAPEMANKWEFILQFAKKYDMADVCKVAVTALNHHGVLSPVRKISLADVHGMGDAWAKKAYDFVCQRDDSLTVDEMNELGTLLTVKIVKAREQRLRSRLAKGGKVSWA</sequence>
<evidence type="ECO:0000313" key="3">
    <source>
        <dbReference type="Proteomes" id="UP000320762"/>
    </source>
</evidence>
<dbReference type="PANTHER" id="PTHR47022">
    <property type="entry name" value="BTB AND MATH DOMAIN-CONTAINING PROTEIN 36-RELATED"/>
    <property type="match status" value="1"/>
</dbReference>
<evidence type="ECO:0000259" key="1">
    <source>
        <dbReference type="PROSITE" id="PS50097"/>
    </source>
</evidence>
<accession>A0A550CLI1</accession>
<dbReference type="AlphaFoldDB" id="A0A550CLI1"/>
<comment type="caution">
    <text evidence="2">The sequence shown here is derived from an EMBL/GenBank/DDBJ whole genome shotgun (WGS) entry which is preliminary data.</text>
</comment>
<dbReference type="EMBL" id="VDMD01000004">
    <property type="protein sequence ID" value="TRM65662.1"/>
    <property type="molecule type" value="Genomic_DNA"/>
</dbReference>
<dbReference type="SUPFAM" id="SSF54695">
    <property type="entry name" value="POZ domain"/>
    <property type="match status" value="2"/>
</dbReference>
<proteinExistence type="predicted"/>
<protein>
    <recommendedName>
        <fullName evidence="1">BTB domain-containing protein</fullName>
    </recommendedName>
</protein>
<dbReference type="InterPro" id="IPR011333">
    <property type="entry name" value="SKP1/BTB/POZ_sf"/>
</dbReference>
<dbReference type="PANTHER" id="PTHR47022:SF1">
    <property type="entry name" value="BTB AND MATH DOMAIN-CONTAINING PROTEIN 36-RELATED"/>
    <property type="match status" value="1"/>
</dbReference>
<keyword evidence="3" id="KW-1185">Reference proteome</keyword>
<dbReference type="Proteomes" id="UP000320762">
    <property type="component" value="Unassembled WGS sequence"/>
</dbReference>
<dbReference type="CDD" id="cd18186">
    <property type="entry name" value="BTB_POZ_ZBTB_KLHL-like"/>
    <property type="match status" value="1"/>
</dbReference>
<evidence type="ECO:0000313" key="2">
    <source>
        <dbReference type="EMBL" id="TRM65662.1"/>
    </source>
</evidence>
<gene>
    <name evidence="2" type="ORF">BD626DRAFT_566330</name>
</gene>
<dbReference type="OrthoDB" id="2367075at2759"/>
<feature type="domain" description="BTB" evidence="1">
    <location>
        <begin position="21"/>
        <end position="79"/>
    </location>
</feature>
<dbReference type="SMART" id="SM00225">
    <property type="entry name" value="BTB"/>
    <property type="match status" value="2"/>
</dbReference>
<dbReference type="PROSITE" id="PS50097">
    <property type="entry name" value="BTB"/>
    <property type="match status" value="2"/>
</dbReference>
<reference evidence="2 3" key="1">
    <citation type="journal article" date="2019" name="New Phytol.">
        <title>Comparative genomics reveals unique wood-decay strategies and fruiting body development in the Schizophyllaceae.</title>
        <authorList>
            <person name="Almasi E."/>
            <person name="Sahu N."/>
            <person name="Krizsan K."/>
            <person name="Balint B."/>
            <person name="Kovacs G.M."/>
            <person name="Kiss B."/>
            <person name="Cseklye J."/>
            <person name="Drula E."/>
            <person name="Henrissat B."/>
            <person name="Nagy I."/>
            <person name="Chovatia M."/>
            <person name="Adam C."/>
            <person name="LaButti K."/>
            <person name="Lipzen A."/>
            <person name="Riley R."/>
            <person name="Grigoriev I.V."/>
            <person name="Nagy L.G."/>
        </authorList>
    </citation>
    <scope>NUCLEOTIDE SEQUENCE [LARGE SCALE GENOMIC DNA]</scope>
    <source>
        <strain evidence="2 3">NL-1724</strain>
    </source>
</reference>
<dbReference type="InterPro" id="IPR000210">
    <property type="entry name" value="BTB/POZ_dom"/>
</dbReference>
<dbReference type="Gene3D" id="3.30.710.10">
    <property type="entry name" value="Potassium Channel Kv1.1, Chain A"/>
    <property type="match status" value="2"/>
</dbReference>
<dbReference type="Pfam" id="PF00651">
    <property type="entry name" value="BTB"/>
    <property type="match status" value="2"/>
</dbReference>
<name>A0A550CLI1_9AGAR</name>
<organism evidence="2 3">
    <name type="scientific">Schizophyllum amplum</name>
    <dbReference type="NCBI Taxonomy" id="97359"/>
    <lineage>
        <taxon>Eukaryota</taxon>
        <taxon>Fungi</taxon>
        <taxon>Dikarya</taxon>
        <taxon>Basidiomycota</taxon>
        <taxon>Agaricomycotina</taxon>
        <taxon>Agaricomycetes</taxon>
        <taxon>Agaricomycetidae</taxon>
        <taxon>Agaricales</taxon>
        <taxon>Schizophyllaceae</taxon>
        <taxon>Schizophyllum</taxon>
    </lineage>
</organism>
<feature type="domain" description="BTB" evidence="1">
    <location>
        <begin position="277"/>
        <end position="351"/>
    </location>
</feature>